<dbReference type="PANTHER" id="PTHR24027:SF438">
    <property type="entry name" value="CADHERIN 23"/>
    <property type="match status" value="1"/>
</dbReference>
<dbReference type="EMBL" id="JBDJPC010000009">
    <property type="protein sequence ID" value="KAL1491790.1"/>
    <property type="molecule type" value="Genomic_DNA"/>
</dbReference>
<evidence type="ECO:0000256" key="8">
    <source>
        <dbReference type="SAM" id="MobiDB-lite"/>
    </source>
</evidence>
<dbReference type="InterPro" id="IPR039808">
    <property type="entry name" value="Cadherin"/>
</dbReference>
<dbReference type="InterPro" id="IPR020894">
    <property type="entry name" value="Cadherin_CS"/>
</dbReference>
<name>A0ABD1EB14_HYPHA</name>
<evidence type="ECO:0000256" key="9">
    <source>
        <dbReference type="SAM" id="Phobius"/>
    </source>
</evidence>
<evidence type="ECO:0000256" key="3">
    <source>
        <dbReference type="ARBA" id="ARBA00022737"/>
    </source>
</evidence>
<keyword evidence="6 9" id="KW-0472">Membrane</keyword>
<dbReference type="GO" id="GO:0009653">
    <property type="term" value="P:anatomical structure morphogenesis"/>
    <property type="evidence" value="ECO:0007669"/>
    <property type="project" value="UniProtKB-ARBA"/>
</dbReference>
<feature type="region of interest" description="Disordered" evidence="8">
    <location>
        <begin position="1062"/>
        <end position="1085"/>
    </location>
</feature>
<dbReference type="CDD" id="cd11304">
    <property type="entry name" value="Cadherin_repeat"/>
    <property type="match status" value="5"/>
</dbReference>
<keyword evidence="2 9" id="KW-0812">Transmembrane</keyword>
<evidence type="ECO:0000256" key="2">
    <source>
        <dbReference type="ARBA" id="ARBA00022692"/>
    </source>
</evidence>
<dbReference type="GO" id="GO:0016020">
    <property type="term" value="C:membrane"/>
    <property type="evidence" value="ECO:0007669"/>
    <property type="project" value="UniProtKB-SubCell"/>
</dbReference>
<feature type="compositionally biased region" description="Basic residues" evidence="8">
    <location>
        <begin position="1166"/>
        <end position="1177"/>
    </location>
</feature>
<feature type="compositionally biased region" description="Basic and acidic residues" evidence="8">
    <location>
        <begin position="1242"/>
        <end position="1262"/>
    </location>
</feature>
<dbReference type="PROSITE" id="PS00232">
    <property type="entry name" value="CADHERIN_1"/>
    <property type="match status" value="1"/>
</dbReference>
<dbReference type="PRINTS" id="PR00205">
    <property type="entry name" value="CADHERIN"/>
</dbReference>
<sequence>MNNDLKTFVEKQSSWYYFCQYAMSVLIVICCCGPISTILVFDSTALLNEVLIPADAAVGSVIYRLRASDTLFDYPLRFDLWGSSTITVEPLNCTRFNSRVSLLVCQANVILRKKLDIGRFYDFKVSISNQRGQSTVRNCSFQATNATTPFEKIFPGAPSILTVSENAHRNTELGTIRALGNPYRMKAVYMELYGTAQFGMHQRLISDRDAEGSIVLLNRIDYEKQAVHRLTILANDPWTNIDEDTRNIAGWPLLIAVIDEQDTPPIFTIAPPTTTLSSKLQVGDKILRVNAEDGDRGQPRPITYSLDPQDISSSFFHISEETGDLTLALPISHIIARHSPGQPILLKVTAEEVRVKPEEPPSQSTTVQLALIPPGVTLGSPTFAAIEYHTLLDENSPVGTILDIPQAEISTEPGDIVTLELIKNNGTFDITPSVVEGFSKFQISVHNNRLLDYEVRHYVECYIVAKELGKGNYTASAKLVVILNDVNDNPPHFLSSEFKGSVLEHANVGTTVLVVEATDVDREPSSKIRYVGLTGPHSDLFKLDPVNGLITVADSQNLDAESYSEIHLEVKAADENGEGLTAVAKVTIKLQDINDNPPQFERDVHEFILNSDRNNFTTQAFIKALDKDIIAPNNEVRYELLTPNDNLFLNKETGEFIVTKMWQENELVVLKVRAYDGGIPRLSSEAEVRIYPPESKSRKMIFIVPGKYPNKYEVEKTLSTLTGGKVLVDEIRPYKGFEPDATDVTQNNNGEKSVVVATVHYTKDSVVDVNRIQQLLDDQNQQKHITSNQGQTVVENSKIKESSSGDLYWVLILLIVLAILTALILILCCICKPCPLYIPPKKREIRDRDSIVEKLVVKGSGHGRESKSVQVAEWFGRKEAWSIDKEPVMIDAETESIRRHEIARGSDRSGLRRSGIRQQNEIQQQQQILNQQDLSREQYYIREGNTDILRLVTRAGTDFQRNEAGGLSDHVPKQFLLDNGKEILMKRYIDQQQAETARTQAFLPNAVNKLQTEQEFLEASLRQQNALLRQLILDRERDLKLETQSLPAGPYVVTTIGTQTDKNIGTQTEPHHLRPPRRRVQSDWELSDNGSDEEIAAIKERARRRHRLIKNRKIRTPIQEESEPDGIDRYDSRIYLSDKNLSIRPQFKPTRTSELRQRYIDMNSGKTKHSRHKSKSALKREVLKEISASLQRNISDEEQSSDDYKQLSEYFSEDSLENEIEAPSYRRSHSMEPCQKCHSSQSKKDDVTPREPNHEKQFKSETDLTSVKKKNVKNALTKAVDVKTKKPLNRTSRYMEWYDKTKRDPKKTVIKQPNIVKSDNKTEIKIVEPVIQSRLFKETVSSSNKKTDIKKRNIIGPEHPLLQHSEHRYEIQYPKRRFEEDADSGIVLAKPEMAQKKSIFTIAYNDIHTKQLIPNSSVNTP</sequence>
<evidence type="ECO:0000259" key="10">
    <source>
        <dbReference type="PROSITE" id="PS50268"/>
    </source>
</evidence>
<dbReference type="InterPro" id="IPR015919">
    <property type="entry name" value="Cadherin-like_sf"/>
</dbReference>
<dbReference type="Gene3D" id="2.60.40.60">
    <property type="entry name" value="Cadherins"/>
    <property type="match status" value="5"/>
</dbReference>
<feature type="domain" description="Cadherin" evidence="10">
    <location>
        <begin position="155"/>
        <end position="267"/>
    </location>
</feature>
<dbReference type="Proteomes" id="UP001566132">
    <property type="component" value="Unassembled WGS sequence"/>
</dbReference>
<feature type="region of interest" description="Disordered" evidence="8">
    <location>
        <begin position="1145"/>
        <end position="1178"/>
    </location>
</feature>
<dbReference type="FunFam" id="2.60.40.60:FF:000020">
    <property type="entry name" value="Dachsous cadherin-related 1b"/>
    <property type="match status" value="1"/>
</dbReference>
<dbReference type="SUPFAM" id="SSF49313">
    <property type="entry name" value="Cadherin-like"/>
    <property type="match status" value="5"/>
</dbReference>
<dbReference type="PROSITE" id="PS50268">
    <property type="entry name" value="CADHERIN_2"/>
    <property type="match status" value="5"/>
</dbReference>
<accession>A0ABD1EB14</accession>
<reference evidence="11 12" key="1">
    <citation type="submission" date="2024-05" db="EMBL/GenBank/DDBJ databases">
        <title>Genetic variation in Jamaican populations of the coffee berry borer (Hypothenemus hampei).</title>
        <authorList>
            <person name="Errbii M."/>
            <person name="Myrie A."/>
        </authorList>
    </citation>
    <scope>NUCLEOTIDE SEQUENCE [LARGE SCALE GENOMIC DNA]</scope>
    <source>
        <strain evidence="11">JA-Hopewell-2020-01-JO</strain>
        <tissue evidence="11">Whole body</tissue>
    </source>
</reference>
<dbReference type="GO" id="GO:0005509">
    <property type="term" value="F:calcium ion binding"/>
    <property type="evidence" value="ECO:0007669"/>
    <property type="project" value="UniProtKB-UniRule"/>
</dbReference>
<keyword evidence="3" id="KW-0677">Repeat</keyword>
<keyword evidence="5 9" id="KW-1133">Transmembrane helix</keyword>
<dbReference type="SMART" id="SM00112">
    <property type="entry name" value="CA"/>
    <property type="match status" value="4"/>
</dbReference>
<feature type="region of interest" description="Disordered" evidence="8">
    <location>
        <begin position="1223"/>
        <end position="1264"/>
    </location>
</feature>
<comment type="caution">
    <text evidence="11">The sequence shown here is derived from an EMBL/GenBank/DDBJ whole genome shotgun (WGS) entry which is preliminary data.</text>
</comment>
<evidence type="ECO:0000256" key="1">
    <source>
        <dbReference type="ARBA" id="ARBA00004370"/>
    </source>
</evidence>
<feature type="domain" description="Cadherin" evidence="10">
    <location>
        <begin position="622"/>
        <end position="702"/>
    </location>
</feature>
<protein>
    <recommendedName>
        <fullName evidence="10">Cadherin domain-containing protein</fullName>
    </recommendedName>
</protein>
<dbReference type="GO" id="GO:0060429">
    <property type="term" value="P:epithelium development"/>
    <property type="evidence" value="ECO:0007669"/>
    <property type="project" value="UniProtKB-ARBA"/>
</dbReference>
<evidence type="ECO:0000256" key="6">
    <source>
        <dbReference type="ARBA" id="ARBA00023136"/>
    </source>
</evidence>
<feature type="domain" description="Cadherin" evidence="10">
    <location>
        <begin position="384"/>
        <end position="493"/>
    </location>
</feature>
<evidence type="ECO:0000313" key="11">
    <source>
        <dbReference type="EMBL" id="KAL1491790.1"/>
    </source>
</evidence>
<dbReference type="PANTHER" id="PTHR24027">
    <property type="entry name" value="CADHERIN-23"/>
    <property type="match status" value="1"/>
</dbReference>
<keyword evidence="12" id="KW-1185">Reference proteome</keyword>
<evidence type="ECO:0000256" key="5">
    <source>
        <dbReference type="ARBA" id="ARBA00022989"/>
    </source>
</evidence>
<comment type="subcellular location">
    <subcellularLocation>
        <location evidence="1">Membrane</location>
    </subcellularLocation>
</comment>
<evidence type="ECO:0000256" key="4">
    <source>
        <dbReference type="ARBA" id="ARBA00022837"/>
    </source>
</evidence>
<dbReference type="Pfam" id="PF00028">
    <property type="entry name" value="Cadherin"/>
    <property type="match status" value="1"/>
</dbReference>
<keyword evidence="4 7" id="KW-0106">Calcium</keyword>
<proteinExistence type="predicted"/>
<feature type="domain" description="Cadherin" evidence="10">
    <location>
        <begin position="494"/>
        <end position="600"/>
    </location>
</feature>
<organism evidence="11 12">
    <name type="scientific">Hypothenemus hampei</name>
    <name type="common">Coffee berry borer</name>
    <dbReference type="NCBI Taxonomy" id="57062"/>
    <lineage>
        <taxon>Eukaryota</taxon>
        <taxon>Metazoa</taxon>
        <taxon>Ecdysozoa</taxon>
        <taxon>Arthropoda</taxon>
        <taxon>Hexapoda</taxon>
        <taxon>Insecta</taxon>
        <taxon>Pterygota</taxon>
        <taxon>Neoptera</taxon>
        <taxon>Endopterygota</taxon>
        <taxon>Coleoptera</taxon>
        <taxon>Polyphaga</taxon>
        <taxon>Cucujiformia</taxon>
        <taxon>Curculionidae</taxon>
        <taxon>Scolytinae</taxon>
        <taxon>Hypothenemus</taxon>
    </lineage>
</organism>
<evidence type="ECO:0000256" key="7">
    <source>
        <dbReference type="PROSITE-ProRule" id="PRU00043"/>
    </source>
</evidence>
<feature type="transmembrane region" description="Helical" evidence="9">
    <location>
        <begin position="15"/>
        <end position="41"/>
    </location>
</feature>
<feature type="transmembrane region" description="Helical" evidence="9">
    <location>
        <begin position="807"/>
        <end position="827"/>
    </location>
</feature>
<feature type="domain" description="Cadherin" evidence="10">
    <location>
        <begin position="268"/>
        <end position="383"/>
    </location>
</feature>
<dbReference type="InterPro" id="IPR002126">
    <property type="entry name" value="Cadherin-like_dom"/>
</dbReference>
<gene>
    <name evidence="11" type="ORF">ABEB36_012334</name>
</gene>
<evidence type="ECO:0000313" key="12">
    <source>
        <dbReference type="Proteomes" id="UP001566132"/>
    </source>
</evidence>